<name>A0ABQ6FY38_9CHLR</name>
<sequence length="106" mass="11868">MRIQLRIEGGFFPLPGWHTPRLLDSTALSMQDANELRQLVQEANFFELPSVLNTPAPGSADYRTYYLAVEDNGRCHAIQTSDPVPDSHIEALIRFVMQHISASTNA</sequence>
<dbReference type="Proteomes" id="UP001344906">
    <property type="component" value="Unassembled WGS sequence"/>
</dbReference>
<reference evidence="1 2" key="1">
    <citation type="submission" date="2023-02" db="EMBL/GenBank/DDBJ databases">
        <title>Dictyobacter halimunensis sp. nov., a new member of the class Ktedonobacteria from forest soil in a geothermal area.</title>
        <authorList>
            <person name="Rachmania M.K."/>
            <person name="Ningsih F."/>
            <person name="Sakai Y."/>
            <person name="Yabe S."/>
            <person name="Yokota A."/>
            <person name="Sjamsuridzal W."/>
        </authorList>
    </citation>
    <scope>NUCLEOTIDE SEQUENCE [LARGE SCALE GENOMIC DNA]</scope>
    <source>
        <strain evidence="1 2">S3.2.2.5</strain>
    </source>
</reference>
<accession>A0ABQ6FY38</accession>
<comment type="caution">
    <text evidence="1">The sequence shown here is derived from an EMBL/GenBank/DDBJ whole genome shotgun (WGS) entry which is preliminary data.</text>
</comment>
<keyword evidence="2" id="KW-1185">Reference proteome</keyword>
<dbReference type="Pfam" id="PF20242">
    <property type="entry name" value="Emfourin"/>
    <property type="match status" value="1"/>
</dbReference>
<dbReference type="EMBL" id="BSRI01000002">
    <property type="protein sequence ID" value="GLV58476.1"/>
    <property type="molecule type" value="Genomic_DNA"/>
</dbReference>
<protein>
    <submittedName>
        <fullName evidence="1">Uncharacterized protein</fullName>
    </submittedName>
</protein>
<evidence type="ECO:0000313" key="2">
    <source>
        <dbReference type="Proteomes" id="UP001344906"/>
    </source>
</evidence>
<proteinExistence type="predicted"/>
<gene>
    <name evidence="1" type="ORF">KDH_53070</name>
</gene>
<evidence type="ECO:0000313" key="1">
    <source>
        <dbReference type="EMBL" id="GLV58476.1"/>
    </source>
</evidence>
<dbReference type="InterPro" id="IPR049457">
    <property type="entry name" value="Emfourin"/>
</dbReference>
<dbReference type="RefSeq" id="WP_338254690.1">
    <property type="nucleotide sequence ID" value="NZ_BSRI01000002.1"/>
</dbReference>
<organism evidence="1 2">
    <name type="scientific">Dictyobacter halimunensis</name>
    <dbReference type="NCBI Taxonomy" id="3026934"/>
    <lineage>
        <taxon>Bacteria</taxon>
        <taxon>Bacillati</taxon>
        <taxon>Chloroflexota</taxon>
        <taxon>Ktedonobacteria</taxon>
        <taxon>Ktedonobacterales</taxon>
        <taxon>Dictyobacteraceae</taxon>
        <taxon>Dictyobacter</taxon>
    </lineage>
</organism>